<dbReference type="EMBL" id="CP031417">
    <property type="protein sequence ID" value="AXK80859.1"/>
    <property type="molecule type" value="Genomic_DNA"/>
</dbReference>
<evidence type="ECO:0008006" key="3">
    <source>
        <dbReference type="Google" id="ProtNLM"/>
    </source>
</evidence>
<keyword evidence="2" id="KW-1185">Reference proteome</keyword>
<organism evidence="1 2">
    <name type="scientific">Pseudolabrys taiwanensis</name>
    <dbReference type="NCBI Taxonomy" id="331696"/>
    <lineage>
        <taxon>Bacteria</taxon>
        <taxon>Pseudomonadati</taxon>
        <taxon>Pseudomonadota</taxon>
        <taxon>Alphaproteobacteria</taxon>
        <taxon>Hyphomicrobiales</taxon>
        <taxon>Xanthobacteraceae</taxon>
        <taxon>Pseudolabrys</taxon>
    </lineage>
</organism>
<proteinExistence type="predicted"/>
<sequence>MVTDPFMAAFSRFSIEASARQWHALAERRVAAYLDMYRSGRWRHYYASQEEFAARMLDVIKVAKAFQQISGGPAPVLPDIQDVFREAA</sequence>
<dbReference type="OrthoDB" id="8127035at2"/>
<name>A0A345ZVB2_9HYPH</name>
<reference evidence="1 2" key="1">
    <citation type="submission" date="2018-07" db="EMBL/GenBank/DDBJ databases">
        <authorList>
            <person name="Quirk P.G."/>
            <person name="Krulwich T.A."/>
        </authorList>
    </citation>
    <scope>NUCLEOTIDE SEQUENCE [LARGE SCALE GENOMIC DNA]</scope>
    <source>
        <strain evidence="1 2">CC-BB4</strain>
    </source>
</reference>
<accession>A0A345ZVB2</accession>
<evidence type="ECO:0000313" key="2">
    <source>
        <dbReference type="Proteomes" id="UP000254889"/>
    </source>
</evidence>
<gene>
    <name evidence="1" type="ORF">DW352_10265</name>
</gene>
<evidence type="ECO:0000313" key="1">
    <source>
        <dbReference type="EMBL" id="AXK80859.1"/>
    </source>
</evidence>
<dbReference type="AlphaFoldDB" id="A0A345ZVB2"/>
<dbReference type="Proteomes" id="UP000254889">
    <property type="component" value="Chromosome"/>
</dbReference>
<dbReference type="KEGG" id="ptaw:DW352_10265"/>
<protein>
    <recommendedName>
        <fullName evidence="3">TIGR03809 family protein</fullName>
    </recommendedName>
</protein>